<dbReference type="GO" id="GO:0051539">
    <property type="term" value="F:4 iron, 4 sulfur cluster binding"/>
    <property type="evidence" value="ECO:0007669"/>
    <property type="project" value="UniProtKB-KW"/>
</dbReference>
<evidence type="ECO:0000256" key="3">
    <source>
        <dbReference type="ARBA" id="ARBA00022515"/>
    </source>
</evidence>
<gene>
    <name evidence="10 11" type="primary">LOC106181510</name>
</gene>
<dbReference type="Pfam" id="PF04104">
    <property type="entry name" value="DNA_primase_lrg"/>
    <property type="match status" value="1"/>
</dbReference>
<dbReference type="RefSeq" id="XP_013421358.1">
    <property type="nucleotide sequence ID" value="XM_013565904.1"/>
</dbReference>
<keyword evidence="7" id="KW-0411">Iron-sulfur</keyword>
<evidence type="ECO:0000256" key="5">
    <source>
        <dbReference type="ARBA" id="ARBA00022723"/>
    </source>
</evidence>
<name>A0A1S3KFE5_LINAN</name>
<dbReference type="GeneID" id="106181510"/>
<evidence type="ECO:0000259" key="8">
    <source>
        <dbReference type="Pfam" id="PF04104"/>
    </source>
</evidence>
<keyword evidence="6" id="KW-0408">Iron</keyword>
<evidence type="ECO:0000256" key="2">
    <source>
        <dbReference type="ARBA" id="ARBA00022485"/>
    </source>
</evidence>
<dbReference type="GO" id="GO:0005658">
    <property type="term" value="C:alpha DNA polymerase:primase complex"/>
    <property type="evidence" value="ECO:0007669"/>
    <property type="project" value="TreeGrafter"/>
</dbReference>
<feature type="domain" description="DNA primase large subunit C-terminal" evidence="8">
    <location>
        <begin position="261"/>
        <end position="420"/>
    </location>
</feature>
<dbReference type="AlphaFoldDB" id="A0A1S3KFE5"/>
<comment type="cofactor">
    <cofactor evidence="1">
        <name>[4Fe-4S] cluster</name>
        <dbReference type="ChEBI" id="CHEBI:49883"/>
    </cofactor>
</comment>
<evidence type="ECO:0000256" key="6">
    <source>
        <dbReference type="ARBA" id="ARBA00023004"/>
    </source>
</evidence>
<keyword evidence="4" id="KW-0235">DNA replication</keyword>
<keyword evidence="2" id="KW-0004">4Fe-4S</keyword>
<keyword evidence="3" id="KW-0639">Primosome</keyword>
<dbReference type="OrthoDB" id="421393at2759"/>
<accession>A0A1S3KFE5</accession>
<dbReference type="Gene3D" id="1.20.930.80">
    <property type="match status" value="1"/>
</dbReference>
<evidence type="ECO:0000313" key="11">
    <source>
        <dbReference type="RefSeq" id="XP_013421358.1"/>
    </source>
</evidence>
<protein>
    <submittedName>
        <fullName evidence="10 11">DNA primase large subunit isoform X3</fullName>
    </submittedName>
</protein>
<dbReference type="InterPro" id="IPR007238">
    <property type="entry name" value="DNA_primase_lsu_euk/arc"/>
</dbReference>
<keyword evidence="9" id="KW-1185">Reference proteome</keyword>
<evidence type="ECO:0000256" key="4">
    <source>
        <dbReference type="ARBA" id="ARBA00022705"/>
    </source>
</evidence>
<dbReference type="GO" id="GO:0006270">
    <property type="term" value="P:DNA replication initiation"/>
    <property type="evidence" value="ECO:0007669"/>
    <property type="project" value="TreeGrafter"/>
</dbReference>
<evidence type="ECO:0000313" key="9">
    <source>
        <dbReference type="Proteomes" id="UP000085678"/>
    </source>
</evidence>
<keyword evidence="5" id="KW-0479">Metal-binding</keyword>
<dbReference type="Proteomes" id="UP000085678">
    <property type="component" value="Unplaced"/>
</dbReference>
<dbReference type="PANTHER" id="PTHR10537">
    <property type="entry name" value="DNA PRIMASE LARGE SUBUNIT"/>
    <property type="match status" value="1"/>
</dbReference>
<dbReference type="GO" id="GO:0006269">
    <property type="term" value="P:DNA replication, synthesis of primer"/>
    <property type="evidence" value="ECO:0007669"/>
    <property type="project" value="UniProtKB-KW"/>
</dbReference>
<dbReference type="Pfam" id="PF26466">
    <property type="entry name" value="DNA_primase_lrg_N"/>
    <property type="match status" value="1"/>
</dbReference>
<dbReference type="PANTHER" id="PTHR10537:SF4">
    <property type="entry name" value="DNA PRIMASE LARGE SUBUNIT"/>
    <property type="match status" value="1"/>
</dbReference>
<sequence length="536" mass="62269">MTFYFTIPSGNVSLSRLEQFAMERLQFLIQLAACKGDVIQATDLCMQLQHVEHSECLIQGTLKDKISHFVLRLASCIDAGMADVIFYAETQLFAFRLSCMTKEEKLAFLTSLSKHMKGRDLESVKHTTTRGALAVLANILRQMSLTELADTWDEGRTDRTISVPFLFALSLVAKRKVNLHRGWAEVPYCMLNDIFLSVFGCLLQSATKKAKKQMTLVMEDDRFNKLFHKLKDVFLSYSSKQNCGISCTKVPLRCEDVDAETDFFPPCMRHLHQQLRQRHRLSHHSRVKYTLFQKECGLPVHEALRFWREEYSQEPHHSAGCRHNWREERDRYTYNIRHLYGLEGARKNYRGHDCDTIQKQQPGPNEEWGCPFQHFDQAKLSEIMDIEDISQTFQSRISHLSEHGDPNAACKVYFLAKLKKMADRNCIETDLKTCDCHCNETRQRISAGCKWTCEDTRTLTDVTEVKRDQLNIGEKKKIVPKQISCSNCRILCNRTPFDKVPLQEFHKPHEYYQNFKFLFEGLTSVRDNNVDVESTF</sequence>
<proteinExistence type="predicted"/>
<organism evidence="9 11">
    <name type="scientific">Lingula anatina</name>
    <name type="common">Brachiopod</name>
    <name type="synonym">Lingula unguis</name>
    <dbReference type="NCBI Taxonomy" id="7574"/>
    <lineage>
        <taxon>Eukaryota</taxon>
        <taxon>Metazoa</taxon>
        <taxon>Spiralia</taxon>
        <taxon>Lophotrochozoa</taxon>
        <taxon>Brachiopoda</taxon>
        <taxon>Linguliformea</taxon>
        <taxon>Lingulata</taxon>
        <taxon>Lingulida</taxon>
        <taxon>Linguloidea</taxon>
        <taxon>Lingulidae</taxon>
        <taxon>Lingula</taxon>
    </lineage>
</organism>
<dbReference type="InterPro" id="IPR058560">
    <property type="entry name" value="DNA_primase_C"/>
</dbReference>
<dbReference type="RefSeq" id="XP_013421357.1">
    <property type="nucleotide sequence ID" value="XM_013565903.1"/>
</dbReference>
<evidence type="ECO:0000313" key="10">
    <source>
        <dbReference type="RefSeq" id="XP_013421357.1"/>
    </source>
</evidence>
<evidence type="ECO:0000256" key="7">
    <source>
        <dbReference type="ARBA" id="ARBA00023014"/>
    </source>
</evidence>
<reference evidence="10 11" key="1">
    <citation type="submission" date="2025-04" db="UniProtKB">
        <authorList>
            <consortium name="RefSeq"/>
        </authorList>
    </citation>
    <scope>IDENTIFICATION</scope>
    <source>
        <tissue evidence="10 11">Gonads</tissue>
    </source>
</reference>
<dbReference type="GO" id="GO:0046872">
    <property type="term" value="F:metal ion binding"/>
    <property type="evidence" value="ECO:0007669"/>
    <property type="project" value="UniProtKB-KW"/>
</dbReference>
<evidence type="ECO:0000256" key="1">
    <source>
        <dbReference type="ARBA" id="ARBA00001966"/>
    </source>
</evidence>